<comment type="subcellular location">
    <subcellularLocation>
        <location evidence="1">Nucleus</location>
    </subcellularLocation>
</comment>
<dbReference type="GO" id="GO:0006334">
    <property type="term" value="P:nucleosome assembly"/>
    <property type="evidence" value="ECO:0007669"/>
    <property type="project" value="TreeGrafter"/>
</dbReference>
<dbReference type="PANTHER" id="PTHR15272:SF0">
    <property type="entry name" value="CHROMATIN ASSEMBLY FACTOR 1 SUBUNIT A"/>
    <property type="match status" value="1"/>
</dbReference>
<reference evidence="7" key="1">
    <citation type="submission" date="2022-01" db="EMBL/GenBank/DDBJ databases">
        <authorList>
            <person name="King R."/>
        </authorList>
    </citation>
    <scope>NUCLEOTIDE SEQUENCE</scope>
</reference>
<proteinExistence type="predicted"/>
<dbReference type="GO" id="GO:0005634">
    <property type="term" value="C:nucleus"/>
    <property type="evidence" value="ECO:0007669"/>
    <property type="project" value="UniProtKB-SubCell"/>
</dbReference>
<keyword evidence="8" id="KW-1185">Reference proteome</keyword>
<evidence type="ECO:0000259" key="6">
    <source>
        <dbReference type="Pfam" id="PF12253"/>
    </source>
</evidence>
<evidence type="ECO:0000256" key="4">
    <source>
        <dbReference type="ARBA" id="ARBA00023242"/>
    </source>
</evidence>
<dbReference type="GO" id="GO:0033186">
    <property type="term" value="C:CAF-1 complex"/>
    <property type="evidence" value="ECO:0007669"/>
    <property type="project" value="TreeGrafter"/>
</dbReference>
<name>A0A9P0CZP9_9CUCU</name>
<dbReference type="AlphaFoldDB" id="A0A9P0CZP9"/>
<feature type="region of interest" description="Disordered" evidence="5">
    <location>
        <begin position="488"/>
        <end position="518"/>
    </location>
</feature>
<dbReference type="Proteomes" id="UP001153636">
    <property type="component" value="Chromosome 3"/>
</dbReference>
<keyword evidence="4" id="KW-0539">Nucleus</keyword>
<keyword evidence="2" id="KW-0227">DNA damage</keyword>
<dbReference type="GO" id="GO:0006281">
    <property type="term" value="P:DNA repair"/>
    <property type="evidence" value="ECO:0007669"/>
    <property type="project" value="UniProtKB-KW"/>
</dbReference>
<dbReference type="OrthoDB" id="79480at2759"/>
<evidence type="ECO:0000256" key="1">
    <source>
        <dbReference type="ARBA" id="ARBA00004123"/>
    </source>
</evidence>
<organism evidence="7 8">
    <name type="scientific">Psylliodes chrysocephalus</name>
    <dbReference type="NCBI Taxonomy" id="3402493"/>
    <lineage>
        <taxon>Eukaryota</taxon>
        <taxon>Metazoa</taxon>
        <taxon>Ecdysozoa</taxon>
        <taxon>Arthropoda</taxon>
        <taxon>Hexapoda</taxon>
        <taxon>Insecta</taxon>
        <taxon>Pterygota</taxon>
        <taxon>Neoptera</taxon>
        <taxon>Endopterygota</taxon>
        <taxon>Coleoptera</taxon>
        <taxon>Polyphaga</taxon>
        <taxon>Cucujiformia</taxon>
        <taxon>Chrysomeloidea</taxon>
        <taxon>Chrysomelidae</taxon>
        <taxon>Galerucinae</taxon>
        <taxon>Alticini</taxon>
        <taxon>Psylliodes</taxon>
    </lineage>
</organism>
<dbReference type="PANTHER" id="PTHR15272">
    <property type="entry name" value="CHROMATIN ASSEMBLY FACTOR 1 SUBUNIT A CAF-1 SUBUNIT A"/>
    <property type="match status" value="1"/>
</dbReference>
<accession>A0A9P0CZP9</accession>
<feature type="compositionally biased region" description="Basic and acidic residues" evidence="5">
    <location>
        <begin position="192"/>
        <end position="206"/>
    </location>
</feature>
<dbReference type="InterPro" id="IPR022043">
    <property type="entry name" value="CAF1A_DD"/>
</dbReference>
<feature type="compositionally biased region" description="Basic and acidic residues" evidence="5">
    <location>
        <begin position="1"/>
        <end position="10"/>
    </location>
</feature>
<sequence>METDPKEMPVSRKRRPRSKSPSEDNAEQNLKKKRLDNGEEISLNEITNEQASLQETSVNGSIYVKNDSASVIKGETEPLGKLESKFCSNETKTRTNNENKMEIFTQQKEISETGTINDIECNNTDDKTLINISEEKSPEKSDQFNKIEGTTQGLVENKKCEENIVLESEEKRAEDKISEALILSSDTDEDTTFDKEKLLKTLDHTPTKKLNPETPNKKLTPKQMQKKLEAEKRNQEKQKDKEERMKKKLEEKERITQEKLKKKEMKEKEIELKKKERDEKEEKKRKEREEKEQKRKEKEEMEEQKRKEREQEKQKKLQEIEEKNMEKLKEEEKKQKAVAAFVNFFVPKKSEETQRVQTSNFLEFEVKSDMKLPLPRRETMSTKEKETLEYLIQNQNEKASYLKDLSSGKVIGKSLKTWPYKETIDDDVLLVDLGETICEDKSSLQRHRAKFLYFHENRRPAYYGTWRKESKFVLPRKPFGEDKKLLNYEEDSDDDWEEEEQGESLNGSEDEADKEIEDEKDDYEVDNEFFVPHGHLSDDEVDDEEMARLSPDSLKQKLKLLKEEFDQDMKLKTLKLKPRSIGCIWYNKEGTNVEDPVNKYLQPLAIITRHTQIIIKSRIDIASLVKEKRNKVIKELDPELIPSLLKIIHGSSKKKSMLVEQFLAENELNVSKGSLMRQLKQCAVWEKYKDLETKRYKFRWIVHQELREKYNLI</sequence>
<keyword evidence="3" id="KW-0234">DNA repair</keyword>
<evidence type="ECO:0000256" key="5">
    <source>
        <dbReference type="SAM" id="MobiDB-lite"/>
    </source>
</evidence>
<feature type="region of interest" description="Disordered" evidence="5">
    <location>
        <begin position="1"/>
        <end position="40"/>
    </location>
</feature>
<evidence type="ECO:0000313" key="8">
    <source>
        <dbReference type="Proteomes" id="UP001153636"/>
    </source>
</evidence>
<evidence type="ECO:0000313" key="7">
    <source>
        <dbReference type="EMBL" id="CAH1109183.1"/>
    </source>
</evidence>
<protein>
    <recommendedName>
        <fullName evidence="6">Chromatin assembly factor 1 subunit A dimerization domain-containing protein</fullName>
    </recommendedName>
</protein>
<dbReference type="EMBL" id="OV651815">
    <property type="protein sequence ID" value="CAH1109183.1"/>
    <property type="molecule type" value="Genomic_DNA"/>
</dbReference>
<evidence type="ECO:0000256" key="3">
    <source>
        <dbReference type="ARBA" id="ARBA00023204"/>
    </source>
</evidence>
<dbReference type="Pfam" id="PF12253">
    <property type="entry name" value="CAF1A_dimeriz"/>
    <property type="match status" value="1"/>
</dbReference>
<feature type="region of interest" description="Disordered" evidence="5">
    <location>
        <begin position="183"/>
        <end position="316"/>
    </location>
</feature>
<evidence type="ECO:0000256" key="2">
    <source>
        <dbReference type="ARBA" id="ARBA00022763"/>
    </source>
</evidence>
<gene>
    <name evidence="7" type="ORF">PSYICH_LOCUS9240</name>
</gene>
<feature type="compositionally biased region" description="Basic and acidic residues" evidence="5">
    <location>
        <begin position="226"/>
        <end position="316"/>
    </location>
</feature>
<feature type="domain" description="Chromatin assembly factor 1 subunit A dimerization" evidence="6">
    <location>
        <begin position="450"/>
        <end position="521"/>
    </location>
</feature>